<protein>
    <submittedName>
        <fullName evidence="1">Uncharacterized protein</fullName>
    </submittedName>
</protein>
<dbReference type="SUPFAM" id="SSF52540">
    <property type="entry name" value="P-loop containing nucleoside triphosphate hydrolases"/>
    <property type="match status" value="1"/>
</dbReference>
<accession>A0AAV2CDU0</accession>
<dbReference type="InterPro" id="IPR027417">
    <property type="entry name" value="P-loop_NTPase"/>
</dbReference>
<dbReference type="EMBL" id="OZ034813">
    <property type="protein sequence ID" value="CAL1354543.1"/>
    <property type="molecule type" value="Genomic_DNA"/>
</dbReference>
<reference evidence="1 2" key="1">
    <citation type="submission" date="2024-04" db="EMBL/GenBank/DDBJ databases">
        <authorList>
            <person name="Fracassetti M."/>
        </authorList>
    </citation>
    <scope>NUCLEOTIDE SEQUENCE [LARGE SCALE GENOMIC DNA]</scope>
</reference>
<dbReference type="GO" id="GO:0005524">
    <property type="term" value="F:ATP binding"/>
    <property type="evidence" value="ECO:0007669"/>
    <property type="project" value="TreeGrafter"/>
</dbReference>
<dbReference type="PANTHER" id="PTHR48082">
    <property type="entry name" value="ATP SYNTHASE SUBUNIT ALPHA, MITOCHONDRIAL"/>
    <property type="match status" value="1"/>
</dbReference>
<evidence type="ECO:0000313" key="1">
    <source>
        <dbReference type="EMBL" id="CAL1354543.1"/>
    </source>
</evidence>
<organism evidence="1 2">
    <name type="scientific">Linum trigynum</name>
    <dbReference type="NCBI Taxonomy" id="586398"/>
    <lineage>
        <taxon>Eukaryota</taxon>
        <taxon>Viridiplantae</taxon>
        <taxon>Streptophyta</taxon>
        <taxon>Embryophyta</taxon>
        <taxon>Tracheophyta</taxon>
        <taxon>Spermatophyta</taxon>
        <taxon>Magnoliopsida</taxon>
        <taxon>eudicotyledons</taxon>
        <taxon>Gunneridae</taxon>
        <taxon>Pentapetalae</taxon>
        <taxon>rosids</taxon>
        <taxon>fabids</taxon>
        <taxon>Malpighiales</taxon>
        <taxon>Linaceae</taxon>
        <taxon>Linum</taxon>
    </lineage>
</organism>
<dbReference type="GO" id="GO:0045259">
    <property type="term" value="C:proton-transporting ATP synthase complex"/>
    <property type="evidence" value="ECO:0007669"/>
    <property type="project" value="InterPro"/>
</dbReference>
<gene>
    <name evidence="1" type="ORF">LTRI10_LOCUS2344</name>
</gene>
<dbReference type="InterPro" id="IPR005294">
    <property type="entry name" value="ATP_synth_F1_asu"/>
</dbReference>
<dbReference type="Gene3D" id="3.40.50.12240">
    <property type="match status" value="1"/>
</dbReference>
<evidence type="ECO:0000313" key="2">
    <source>
        <dbReference type="Proteomes" id="UP001497516"/>
    </source>
</evidence>
<proteinExistence type="predicted"/>
<dbReference type="AlphaFoldDB" id="A0AAV2CDU0"/>
<name>A0AAV2CDU0_9ROSI</name>
<dbReference type="GO" id="GO:0046933">
    <property type="term" value="F:proton-transporting ATP synthase activity, rotational mechanism"/>
    <property type="evidence" value="ECO:0007669"/>
    <property type="project" value="InterPro"/>
</dbReference>
<dbReference type="Proteomes" id="UP001497516">
    <property type="component" value="Chromosome 1"/>
</dbReference>
<dbReference type="GO" id="GO:0043531">
    <property type="term" value="F:ADP binding"/>
    <property type="evidence" value="ECO:0007669"/>
    <property type="project" value="TreeGrafter"/>
</dbReference>
<dbReference type="PANTHER" id="PTHR48082:SF2">
    <property type="entry name" value="ATP SYNTHASE SUBUNIT ALPHA, MITOCHONDRIAL"/>
    <property type="match status" value="1"/>
</dbReference>
<sequence>MALFLCVCENVLTDGLRRVKVLGIIERKSVHEPMQTGLKVVDSLVPIDRGQRELIIEDRLNLIDPVYHSDRSPTSTRLAILKWVCPWLRGGRLVGVPTAHRLFMAFPLSVFEFAVIGSEKNLNCPFLYNSWWPSLSNKQGLHTYKC</sequence>
<keyword evidence="2" id="KW-1185">Reference proteome</keyword>